<accession>A0A564ZB07</accession>
<keyword evidence="2" id="KW-1185">Reference proteome</keyword>
<name>A0A564ZB07_HYMDI</name>
<sequence>MRPETSPTNQQSRFLQPSMVLYLMPKLLRAPTQKEFDDKPSPLNVLLVLTTLGIA</sequence>
<dbReference type="EMBL" id="CABIJS010000708">
    <property type="protein sequence ID" value="VUZ56685.1"/>
    <property type="molecule type" value="Genomic_DNA"/>
</dbReference>
<proteinExistence type="predicted"/>
<dbReference type="Proteomes" id="UP000321570">
    <property type="component" value="Unassembled WGS sequence"/>
</dbReference>
<evidence type="ECO:0000313" key="2">
    <source>
        <dbReference type="Proteomes" id="UP000321570"/>
    </source>
</evidence>
<dbReference type="AlphaFoldDB" id="A0A564ZB07"/>
<gene>
    <name evidence="1" type="ORF">WMSIL1_LOCUS14435</name>
</gene>
<organism evidence="1 2">
    <name type="scientific">Hymenolepis diminuta</name>
    <name type="common">Rat tapeworm</name>
    <dbReference type="NCBI Taxonomy" id="6216"/>
    <lineage>
        <taxon>Eukaryota</taxon>
        <taxon>Metazoa</taxon>
        <taxon>Spiralia</taxon>
        <taxon>Lophotrochozoa</taxon>
        <taxon>Platyhelminthes</taxon>
        <taxon>Cestoda</taxon>
        <taxon>Eucestoda</taxon>
        <taxon>Cyclophyllidea</taxon>
        <taxon>Hymenolepididae</taxon>
        <taxon>Hymenolepis</taxon>
    </lineage>
</organism>
<evidence type="ECO:0000313" key="1">
    <source>
        <dbReference type="EMBL" id="VUZ56685.1"/>
    </source>
</evidence>
<reference evidence="1 2" key="1">
    <citation type="submission" date="2019-07" db="EMBL/GenBank/DDBJ databases">
        <authorList>
            <person name="Jastrzebski P J."/>
            <person name="Paukszto L."/>
            <person name="Jastrzebski P J."/>
        </authorList>
    </citation>
    <scope>NUCLEOTIDE SEQUENCE [LARGE SCALE GENOMIC DNA]</scope>
    <source>
        <strain evidence="1 2">WMS-il1</strain>
    </source>
</reference>
<protein>
    <submittedName>
        <fullName evidence="1">Uncharacterized protein</fullName>
    </submittedName>
</protein>